<dbReference type="GO" id="GO:0004176">
    <property type="term" value="F:ATP-dependent peptidase activity"/>
    <property type="evidence" value="ECO:0007669"/>
    <property type="project" value="InterPro"/>
</dbReference>
<dbReference type="EMBL" id="JAGEMX010000005">
    <property type="protein sequence ID" value="MBO1831129.1"/>
    <property type="molecule type" value="Genomic_DNA"/>
</dbReference>
<dbReference type="Proteomes" id="UP000664048">
    <property type="component" value="Unassembled WGS sequence"/>
</dbReference>
<dbReference type="SUPFAM" id="SSF140990">
    <property type="entry name" value="FtsH protease domain-like"/>
    <property type="match status" value="1"/>
</dbReference>
<dbReference type="InterPro" id="IPR037219">
    <property type="entry name" value="Peptidase_M41-like"/>
</dbReference>
<name>A0AAP1V6B9_9BURK</name>
<dbReference type="Gene3D" id="1.20.58.760">
    <property type="entry name" value="Peptidase M41"/>
    <property type="match status" value="1"/>
</dbReference>
<protein>
    <recommendedName>
        <fullName evidence="7">Peptidase M41 domain-containing protein</fullName>
    </recommendedName>
</protein>
<evidence type="ECO:0000313" key="3">
    <source>
        <dbReference type="EMBL" id="WFN22128.1"/>
    </source>
</evidence>
<keyword evidence="5" id="KW-1185">Reference proteome</keyword>
<evidence type="ECO:0000313" key="1">
    <source>
        <dbReference type="EMBL" id="MBK1931341.1"/>
    </source>
</evidence>
<dbReference type="GO" id="GO:0006508">
    <property type="term" value="P:proteolysis"/>
    <property type="evidence" value="ECO:0007669"/>
    <property type="project" value="InterPro"/>
</dbReference>
<dbReference type="RefSeq" id="WP_135370818.1">
    <property type="nucleotide sequence ID" value="NZ_AP018359.1"/>
</dbReference>
<evidence type="ECO:0008006" key="7">
    <source>
        <dbReference type="Google" id="ProtNLM"/>
    </source>
</evidence>
<dbReference type="GO" id="GO:0005524">
    <property type="term" value="F:ATP binding"/>
    <property type="evidence" value="ECO:0007669"/>
    <property type="project" value="InterPro"/>
</dbReference>
<dbReference type="GeneID" id="93194812"/>
<reference evidence="3 6" key="3">
    <citation type="submission" date="2021-12" db="EMBL/GenBank/DDBJ databases">
        <title>Genomic and phenotypic characterization of three Burkholderia contaminans isolates recovered from different sources.</title>
        <authorList>
            <person name="Lopez De Volder A."/>
            <person name="Fan Y."/>
            <person name="Nunvar J."/>
            <person name="Herrera T."/>
            <person name="Timp W."/>
            <person name="Degrossi J."/>
        </authorList>
    </citation>
    <scope>NUCLEOTIDE SEQUENCE [LARGE SCALE GENOMIC DNA]</scope>
    <source>
        <strain evidence="3 6">LMG 23361</strain>
    </source>
</reference>
<dbReference type="GO" id="GO:0004222">
    <property type="term" value="F:metalloendopeptidase activity"/>
    <property type="evidence" value="ECO:0007669"/>
    <property type="project" value="InterPro"/>
</dbReference>
<dbReference type="EMBL" id="JAENIB010000005">
    <property type="protein sequence ID" value="MBK1931341.1"/>
    <property type="molecule type" value="Genomic_DNA"/>
</dbReference>
<reference evidence="1" key="1">
    <citation type="submission" date="2021-01" db="EMBL/GenBank/DDBJ databases">
        <title>Outbreak of Burkholderia contaminns endophthalmitis traced to a clinical ventilation system.</title>
        <authorList>
            <person name="Lipuma J."/>
            <person name="Spilker T."/>
            <person name="Kratholm J."/>
        </authorList>
    </citation>
    <scope>NUCLEOTIDE SEQUENCE</scope>
    <source>
        <strain evidence="1">HI4954</strain>
    </source>
</reference>
<evidence type="ECO:0000313" key="5">
    <source>
        <dbReference type="Proteomes" id="UP000664048"/>
    </source>
</evidence>
<proteinExistence type="predicted"/>
<gene>
    <name evidence="2" type="ORF">J4M89_17285</name>
    <name evidence="1" type="ORF">JIN94_15745</name>
    <name evidence="3" type="ORF">LXE91_36130</name>
</gene>
<accession>A0AAP1V6B9</accession>
<dbReference type="AlphaFoldDB" id="A0AAP1V6B9"/>
<organism evidence="1 4">
    <name type="scientific">Burkholderia contaminans</name>
    <dbReference type="NCBI Taxonomy" id="488447"/>
    <lineage>
        <taxon>Bacteria</taxon>
        <taxon>Pseudomonadati</taxon>
        <taxon>Pseudomonadota</taxon>
        <taxon>Betaproteobacteria</taxon>
        <taxon>Burkholderiales</taxon>
        <taxon>Burkholderiaceae</taxon>
        <taxon>Burkholderia</taxon>
        <taxon>Burkholderia cepacia complex</taxon>
    </lineage>
</organism>
<dbReference type="Proteomes" id="UP000611459">
    <property type="component" value="Unassembled WGS sequence"/>
</dbReference>
<dbReference type="EMBL" id="CP090642">
    <property type="protein sequence ID" value="WFN22128.1"/>
    <property type="molecule type" value="Genomic_DNA"/>
</dbReference>
<evidence type="ECO:0000313" key="6">
    <source>
        <dbReference type="Proteomes" id="UP001220209"/>
    </source>
</evidence>
<evidence type="ECO:0000313" key="4">
    <source>
        <dbReference type="Proteomes" id="UP000611459"/>
    </source>
</evidence>
<sequence>MNYDTLPEWERKRRISMQRIGQHEAGHHVVARRLGFMMGPLELRFQGSGHETEDVPHDGSATVILHRPVGTTDAISGYLRDRVQVLFAGVLAESLSNGQVQIEIARKAEIETAVSDFAKAAEHLELLVNLQCASNPALCEPAARDRAVKLLRCELYDTTKQLVIANADVIEKIGSHLSDKARSNFARWATVEASEFDDLFVSTPQIINASGNDFPEGAV</sequence>
<reference evidence="2 5" key="2">
    <citation type="submission" date="2021-03" db="EMBL/GenBank/DDBJ databases">
        <title>Clinical course, treatment and visual outcome of an outbreak of Burkholderia contaminans endophthalmitis following cataract surgery.</title>
        <authorList>
            <person name="Lind C."/>
            <person name="Olsen K."/>
            <person name="Angelsen N.K."/>
            <person name="Krefting E.A."/>
            <person name="Fossen K."/>
            <person name="Gravningen K."/>
            <person name="Depoorter E."/>
            <person name="Vandamme P."/>
            <person name="Bertelsen G."/>
        </authorList>
    </citation>
    <scope>NUCLEOTIDE SEQUENCE [LARGE SCALE GENOMIC DNA]</scope>
    <source>
        <strain evidence="2 5">51242556</strain>
    </source>
</reference>
<dbReference type="Proteomes" id="UP001220209">
    <property type="component" value="Chromosome 3"/>
</dbReference>
<evidence type="ECO:0000313" key="2">
    <source>
        <dbReference type="EMBL" id="MBO1831129.1"/>
    </source>
</evidence>